<dbReference type="Proteomes" id="UP001589613">
    <property type="component" value="Unassembled WGS sequence"/>
</dbReference>
<proteinExistence type="predicted"/>
<dbReference type="Gene3D" id="3.30.530.20">
    <property type="match status" value="1"/>
</dbReference>
<evidence type="ECO:0000313" key="1">
    <source>
        <dbReference type="EMBL" id="MFB9731861.1"/>
    </source>
</evidence>
<protein>
    <recommendedName>
        <fullName evidence="3">Polyketide cyclase/dehydrase/lipid transport protein</fullName>
    </recommendedName>
</protein>
<dbReference type="SUPFAM" id="SSF55961">
    <property type="entry name" value="Bet v1-like"/>
    <property type="match status" value="1"/>
</dbReference>
<sequence>MPRPAFELELLVPGAPEEVWARLWALGRHTEAVPLTVVRGPALRAGSSFVARTAVGPVGFDDVMEVRAWDPPHRAVVAKVGRVLGGSIEARLVADPAGTRLLWRQEVAATGVPDVLARLVVPAVRAGYRKALRQITAPR</sequence>
<name>A0ABV5V242_9MICO</name>
<dbReference type="EMBL" id="JBHMAX010000015">
    <property type="protein sequence ID" value="MFB9731861.1"/>
    <property type="molecule type" value="Genomic_DNA"/>
</dbReference>
<evidence type="ECO:0000313" key="2">
    <source>
        <dbReference type="Proteomes" id="UP001589613"/>
    </source>
</evidence>
<accession>A0ABV5V242</accession>
<dbReference type="RefSeq" id="WP_141337045.1">
    <property type="nucleotide sequence ID" value="NZ_JBHMAX010000015.1"/>
</dbReference>
<comment type="caution">
    <text evidence="1">The sequence shown here is derived from an EMBL/GenBank/DDBJ whole genome shotgun (WGS) entry which is preliminary data.</text>
</comment>
<organism evidence="1 2">
    <name type="scientific">Ornithinimicrobium kibberense</name>
    <dbReference type="NCBI Taxonomy" id="282060"/>
    <lineage>
        <taxon>Bacteria</taxon>
        <taxon>Bacillati</taxon>
        <taxon>Actinomycetota</taxon>
        <taxon>Actinomycetes</taxon>
        <taxon>Micrococcales</taxon>
        <taxon>Ornithinimicrobiaceae</taxon>
        <taxon>Ornithinimicrobium</taxon>
    </lineage>
</organism>
<dbReference type="InterPro" id="IPR023393">
    <property type="entry name" value="START-like_dom_sf"/>
</dbReference>
<evidence type="ECO:0008006" key="3">
    <source>
        <dbReference type="Google" id="ProtNLM"/>
    </source>
</evidence>
<reference evidence="1 2" key="1">
    <citation type="submission" date="2024-09" db="EMBL/GenBank/DDBJ databases">
        <authorList>
            <person name="Sun Q."/>
            <person name="Mori K."/>
        </authorList>
    </citation>
    <scope>NUCLEOTIDE SEQUENCE [LARGE SCALE GENOMIC DNA]</scope>
    <source>
        <strain evidence="1 2">JCM 12763</strain>
    </source>
</reference>
<keyword evidence="2" id="KW-1185">Reference proteome</keyword>
<gene>
    <name evidence="1" type="ORF">ACFFN0_07385</name>
</gene>